<evidence type="ECO:0000256" key="1">
    <source>
        <dbReference type="ARBA" id="ARBA00004651"/>
    </source>
</evidence>
<feature type="transmembrane region" description="Helical" evidence="8">
    <location>
        <begin position="98"/>
        <end position="116"/>
    </location>
</feature>
<evidence type="ECO:0000256" key="7">
    <source>
        <dbReference type="ARBA" id="ARBA00023136"/>
    </source>
</evidence>
<dbReference type="Pfam" id="PF01032">
    <property type="entry name" value="FecCD"/>
    <property type="match status" value="1"/>
</dbReference>
<feature type="transmembrane region" description="Helical" evidence="8">
    <location>
        <begin position="157"/>
        <end position="179"/>
    </location>
</feature>
<feature type="transmembrane region" description="Helical" evidence="8">
    <location>
        <begin position="247"/>
        <end position="269"/>
    </location>
</feature>
<accession>A0A0N7F4M5</accession>
<dbReference type="AlphaFoldDB" id="A0A0N7F4M5"/>
<evidence type="ECO:0000256" key="2">
    <source>
        <dbReference type="ARBA" id="ARBA00007935"/>
    </source>
</evidence>
<feature type="transmembrane region" description="Helical" evidence="8">
    <location>
        <begin position="70"/>
        <end position="91"/>
    </location>
</feature>
<evidence type="ECO:0000313" key="10">
    <source>
        <dbReference type="Proteomes" id="UP000063699"/>
    </source>
</evidence>
<evidence type="ECO:0000313" key="9">
    <source>
        <dbReference type="EMBL" id="ALG11847.1"/>
    </source>
</evidence>
<feature type="transmembrane region" description="Helical" evidence="8">
    <location>
        <begin position="199"/>
        <end position="220"/>
    </location>
</feature>
<dbReference type="STRING" id="860235.AOZ06_37690"/>
<dbReference type="RefSeq" id="WP_054293743.1">
    <property type="nucleotide sequence ID" value="NZ_CP012752.1"/>
</dbReference>
<name>A0A0N7F4M5_9PSEU</name>
<organism evidence="9 10">
    <name type="scientific">Kibdelosporangium phytohabitans</name>
    <dbReference type="NCBI Taxonomy" id="860235"/>
    <lineage>
        <taxon>Bacteria</taxon>
        <taxon>Bacillati</taxon>
        <taxon>Actinomycetota</taxon>
        <taxon>Actinomycetes</taxon>
        <taxon>Pseudonocardiales</taxon>
        <taxon>Pseudonocardiaceae</taxon>
        <taxon>Kibdelosporangium</taxon>
    </lineage>
</organism>
<evidence type="ECO:0000256" key="5">
    <source>
        <dbReference type="ARBA" id="ARBA00022692"/>
    </source>
</evidence>
<dbReference type="PANTHER" id="PTHR30472:SF67">
    <property type="entry name" value="PERMEASE OF ABC TRANSPORTER-RELATED"/>
    <property type="match status" value="1"/>
</dbReference>
<keyword evidence="7 8" id="KW-0472">Membrane</keyword>
<dbReference type="InterPro" id="IPR000522">
    <property type="entry name" value="ABC_transptr_permease_BtuC"/>
</dbReference>
<evidence type="ECO:0000256" key="4">
    <source>
        <dbReference type="ARBA" id="ARBA00022475"/>
    </source>
</evidence>
<dbReference type="FunFam" id="1.10.3470.10:FF:000001">
    <property type="entry name" value="Vitamin B12 ABC transporter permease BtuC"/>
    <property type="match status" value="1"/>
</dbReference>
<comment type="subcellular location">
    <subcellularLocation>
        <location evidence="1">Cell membrane</location>
        <topology evidence="1">Multi-pass membrane protein</topology>
    </subcellularLocation>
</comment>
<dbReference type="KEGG" id="kphy:AOZ06_37690"/>
<keyword evidence="3" id="KW-0813">Transport</keyword>
<gene>
    <name evidence="9" type="ORF">AOZ06_37690</name>
</gene>
<feature type="transmembrane region" description="Helical" evidence="8">
    <location>
        <begin position="122"/>
        <end position="145"/>
    </location>
</feature>
<proteinExistence type="inferred from homology"/>
<evidence type="ECO:0000256" key="6">
    <source>
        <dbReference type="ARBA" id="ARBA00022989"/>
    </source>
</evidence>
<dbReference type="GO" id="GO:0005886">
    <property type="term" value="C:plasma membrane"/>
    <property type="evidence" value="ECO:0007669"/>
    <property type="project" value="UniProtKB-SubCell"/>
</dbReference>
<dbReference type="Gene3D" id="1.10.3470.10">
    <property type="entry name" value="ABC transporter involved in vitamin B12 uptake, BtuC"/>
    <property type="match status" value="1"/>
</dbReference>
<evidence type="ECO:0000256" key="8">
    <source>
        <dbReference type="SAM" id="Phobius"/>
    </source>
</evidence>
<sequence length="345" mass="35079">MTRTRYPGVLIVLTLLLVLSMVAGIAIGSVAVAPLDVVTAVLHRIVPDLVAPTGPEYVDALIATTRGPRVVVGAVVGAGLATVGMVLQALVRNPLADPYLLGVSSGASVGAVAAILSGAMVFGVATTSIAAFAGALAALLVVYFAARAGGRITTIGLVLAGVAVAYVLSALTSLMLLLADNAQHARQVLTWLLGGLGGSTWASMWLPLTAVCVGLVLLMARARALNLLYAGEDAAVAMGLDVSRFRAWMFVLTSVLTGLLVAVSGPIGFVGLILPHGVRLVVGSDHRKALPAAALAGASFLVLADIVARTVASPQEIPVGVFTALCGGPFFLWLVRRQARRGAAA</sequence>
<dbReference type="InterPro" id="IPR037294">
    <property type="entry name" value="ABC_BtuC-like"/>
</dbReference>
<reference evidence="9 10" key="1">
    <citation type="submission" date="2015-07" db="EMBL/GenBank/DDBJ databases">
        <title>Genome sequencing of Kibdelosporangium phytohabitans.</title>
        <authorList>
            <person name="Qin S."/>
            <person name="Xing K."/>
        </authorList>
    </citation>
    <scope>NUCLEOTIDE SEQUENCE [LARGE SCALE GENOMIC DNA]</scope>
    <source>
        <strain evidence="9 10">KLBMP1111</strain>
    </source>
</reference>
<dbReference type="GO" id="GO:0022857">
    <property type="term" value="F:transmembrane transporter activity"/>
    <property type="evidence" value="ECO:0007669"/>
    <property type="project" value="InterPro"/>
</dbReference>
<keyword evidence="4" id="KW-1003">Cell membrane</keyword>
<keyword evidence="5 8" id="KW-0812">Transmembrane</keyword>
<keyword evidence="10" id="KW-1185">Reference proteome</keyword>
<dbReference type="SUPFAM" id="SSF81345">
    <property type="entry name" value="ABC transporter involved in vitamin B12 uptake, BtuC"/>
    <property type="match status" value="1"/>
</dbReference>
<protein>
    <submittedName>
        <fullName evidence="9">ABC transporter permease</fullName>
    </submittedName>
</protein>
<dbReference type="CDD" id="cd06550">
    <property type="entry name" value="TM_ABC_iron-siderophores_like"/>
    <property type="match status" value="1"/>
</dbReference>
<comment type="similarity">
    <text evidence="2">Belongs to the binding-protein-dependent transport system permease family. FecCD subfamily.</text>
</comment>
<evidence type="ECO:0000256" key="3">
    <source>
        <dbReference type="ARBA" id="ARBA00022448"/>
    </source>
</evidence>
<dbReference type="GO" id="GO:0033214">
    <property type="term" value="P:siderophore-iron import into cell"/>
    <property type="evidence" value="ECO:0007669"/>
    <property type="project" value="TreeGrafter"/>
</dbReference>
<dbReference type="PANTHER" id="PTHR30472">
    <property type="entry name" value="FERRIC ENTEROBACTIN TRANSPORT SYSTEM PERMEASE PROTEIN"/>
    <property type="match status" value="1"/>
</dbReference>
<feature type="transmembrane region" description="Helical" evidence="8">
    <location>
        <begin position="317"/>
        <end position="335"/>
    </location>
</feature>
<dbReference type="EMBL" id="CP012752">
    <property type="protein sequence ID" value="ALG11847.1"/>
    <property type="molecule type" value="Genomic_DNA"/>
</dbReference>
<dbReference type="Proteomes" id="UP000063699">
    <property type="component" value="Chromosome"/>
</dbReference>
<keyword evidence="6 8" id="KW-1133">Transmembrane helix</keyword>